<comment type="caution">
    <text evidence="2">The sequence shown here is derived from an EMBL/GenBank/DDBJ whole genome shotgun (WGS) entry which is preliminary data.</text>
</comment>
<feature type="region of interest" description="Disordered" evidence="1">
    <location>
        <begin position="55"/>
        <end position="110"/>
    </location>
</feature>
<keyword evidence="3" id="KW-1185">Reference proteome</keyword>
<name>A0A9P6AQU9_9AGAM</name>
<accession>A0A9P6AQU9</accession>
<organism evidence="2 3">
    <name type="scientific">Hydnum rufescens UP504</name>
    <dbReference type="NCBI Taxonomy" id="1448309"/>
    <lineage>
        <taxon>Eukaryota</taxon>
        <taxon>Fungi</taxon>
        <taxon>Dikarya</taxon>
        <taxon>Basidiomycota</taxon>
        <taxon>Agaricomycotina</taxon>
        <taxon>Agaricomycetes</taxon>
        <taxon>Cantharellales</taxon>
        <taxon>Hydnaceae</taxon>
        <taxon>Hydnum</taxon>
    </lineage>
</organism>
<gene>
    <name evidence="2" type="ORF">BS47DRAFT_1364723</name>
</gene>
<evidence type="ECO:0000313" key="3">
    <source>
        <dbReference type="Proteomes" id="UP000886523"/>
    </source>
</evidence>
<protein>
    <submittedName>
        <fullName evidence="2">Uncharacterized protein</fullName>
    </submittedName>
</protein>
<evidence type="ECO:0000313" key="2">
    <source>
        <dbReference type="EMBL" id="KAF9510252.1"/>
    </source>
</evidence>
<evidence type="ECO:0000256" key="1">
    <source>
        <dbReference type="SAM" id="MobiDB-lite"/>
    </source>
</evidence>
<reference evidence="2" key="1">
    <citation type="journal article" date="2020" name="Nat. Commun.">
        <title>Large-scale genome sequencing of mycorrhizal fungi provides insights into the early evolution of symbiotic traits.</title>
        <authorList>
            <person name="Miyauchi S."/>
            <person name="Kiss E."/>
            <person name="Kuo A."/>
            <person name="Drula E."/>
            <person name="Kohler A."/>
            <person name="Sanchez-Garcia M."/>
            <person name="Morin E."/>
            <person name="Andreopoulos B."/>
            <person name="Barry K.W."/>
            <person name="Bonito G."/>
            <person name="Buee M."/>
            <person name="Carver A."/>
            <person name="Chen C."/>
            <person name="Cichocki N."/>
            <person name="Clum A."/>
            <person name="Culley D."/>
            <person name="Crous P.W."/>
            <person name="Fauchery L."/>
            <person name="Girlanda M."/>
            <person name="Hayes R.D."/>
            <person name="Keri Z."/>
            <person name="LaButti K."/>
            <person name="Lipzen A."/>
            <person name="Lombard V."/>
            <person name="Magnuson J."/>
            <person name="Maillard F."/>
            <person name="Murat C."/>
            <person name="Nolan M."/>
            <person name="Ohm R.A."/>
            <person name="Pangilinan J."/>
            <person name="Pereira M.F."/>
            <person name="Perotto S."/>
            <person name="Peter M."/>
            <person name="Pfister S."/>
            <person name="Riley R."/>
            <person name="Sitrit Y."/>
            <person name="Stielow J.B."/>
            <person name="Szollosi G."/>
            <person name="Zifcakova L."/>
            <person name="Stursova M."/>
            <person name="Spatafora J.W."/>
            <person name="Tedersoo L."/>
            <person name="Vaario L.M."/>
            <person name="Yamada A."/>
            <person name="Yan M."/>
            <person name="Wang P."/>
            <person name="Xu J."/>
            <person name="Bruns T."/>
            <person name="Baldrian P."/>
            <person name="Vilgalys R."/>
            <person name="Dunand C."/>
            <person name="Henrissat B."/>
            <person name="Grigoriev I.V."/>
            <person name="Hibbett D."/>
            <person name="Nagy L.G."/>
            <person name="Martin F.M."/>
        </authorList>
    </citation>
    <scope>NUCLEOTIDE SEQUENCE</scope>
    <source>
        <strain evidence="2">UP504</strain>
    </source>
</reference>
<proteinExistence type="predicted"/>
<dbReference type="EMBL" id="MU129020">
    <property type="protein sequence ID" value="KAF9510252.1"/>
    <property type="molecule type" value="Genomic_DNA"/>
</dbReference>
<dbReference type="Proteomes" id="UP000886523">
    <property type="component" value="Unassembled WGS sequence"/>
</dbReference>
<feature type="region of interest" description="Disordered" evidence="1">
    <location>
        <begin position="307"/>
        <end position="339"/>
    </location>
</feature>
<feature type="region of interest" description="Disordered" evidence="1">
    <location>
        <begin position="144"/>
        <end position="168"/>
    </location>
</feature>
<dbReference type="AlphaFoldDB" id="A0A9P6AQU9"/>
<dbReference type="OrthoDB" id="3016331at2759"/>
<sequence>MTCSGKESLNDCRRWHIQTYERLKGLILQNHWNILLLTRHLPKSSSKLLVAHKKSKAKKSYYKHKSDSDSSSSSSSDSSDDESPAKEPESDSDSEVPVRATTSPKKAVVHHKAPVIPTIRNVADQVGELARSFDEMKIHFARSLPNDNPCPNSNQVHPQTSSPATYPNNYPLGMPQNQYTNKSAEGSGNNLVCWFCDKVGTHNVGMKNCPDAQAMIRQNLIKYSIKGQLVKMDGSRLPRGIPGQGGFKQAIIDEIKRFGSDIPNTSHSGACSLVDDYAAKQEKPNVRFTPMVEPPKEHKVTVEIPPRNLAKPNSENHPKHPAEPTAAPKVNPVPERKQDACEDKDIAEKVLDQMIEISLGDFLGTAIGPAKILASRLKLKKEPTGKYREPLTVNIINSTAYQDTQELENAEYLDSSDEEPMYKDIYPPGQQHPLKWLYKSHMLKAKRLLAMATGKIQAKVAGEEDVILMLDTGSKLNLISKETLE</sequence>
<feature type="compositionally biased region" description="Polar residues" evidence="1">
    <location>
        <begin position="145"/>
        <end position="168"/>
    </location>
</feature>